<dbReference type="EMBL" id="DTFF01000063">
    <property type="protein sequence ID" value="HGI88153.1"/>
    <property type="molecule type" value="Genomic_DNA"/>
</dbReference>
<accession>A0A7C4BCP2</accession>
<dbReference type="Gene3D" id="3.60.20.10">
    <property type="entry name" value="Glutamine Phosphoribosylpyrophosphate, subunit 1, domain 1"/>
    <property type="match status" value="1"/>
</dbReference>
<reference evidence="1" key="1">
    <citation type="journal article" date="2020" name="mSystems">
        <title>Genome- and Community-Level Interaction Insights into Carbon Utilization and Element Cycling Functions of Hydrothermarchaeota in Hydrothermal Sediment.</title>
        <authorList>
            <person name="Zhou Z."/>
            <person name="Liu Y."/>
            <person name="Xu W."/>
            <person name="Pan J."/>
            <person name="Luo Z.H."/>
            <person name="Li M."/>
        </authorList>
    </citation>
    <scope>NUCLEOTIDE SEQUENCE [LARGE SCALE GENOMIC DNA]</scope>
    <source>
        <strain evidence="1">SpSt-732</strain>
    </source>
</reference>
<sequence>MMWGGNTTTYTIMLRARESGLLAVASASGGVGVGAKVLWARAGVGAVAVQAYANPSLGVAILEKLVMGMSSADAVKTVLSGDAYREYRQVAVLKADGDAFTYTGSRAPPLTSEYVDGNAICIGNALKDSSIPEEMCKYITSQSISNVKSLVKALINSLIIGHRLGGSRRGDKSIAILVVDETQCNGGYDRVVDVRVDYSSKPFNAVIKTLRLLNLW</sequence>
<comment type="caution">
    <text evidence="1">The sequence shown here is derived from an EMBL/GenBank/DDBJ whole genome shotgun (WGS) entry which is preliminary data.</text>
</comment>
<proteinExistence type="predicted"/>
<gene>
    <name evidence="1" type="ORF">ENV14_07205</name>
</gene>
<dbReference type="PANTHER" id="PTHR39328">
    <property type="entry name" value="BLL2871 PROTEIN"/>
    <property type="match status" value="1"/>
</dbReference>
<protein>
    <submittedName>
        <fullName evidence="1">DUF1028 domain-containing protein</fullName>
    </submittedName>
</protein>
<dbReference type="SUPFAM" id="SSF56235">
    <property type="entry name" value="N-terminal nucleophile aminohydrolases (Ntn hydrolases)"/>
    <property type="match status" value="1"/>
</dbReference>
<dbReference type="InterPro" id="IPR010430">
    <property type="entry name" value="DUF1028"/>
</dbReference>
<organism evidence="1">
    <name type="scientific">Ignisphaera aggregans</name>
    <dbReference type="NCBI Taxonomy" id="334771"/>
    <lineage>
        <taxon>Archaea</taxon>
        <taxon>Thermoproteota</taxon>
        <taxon>Thermoprotei</taxon>
        <taxon>Desulfurococcales</taxon>
        <taxon>Desulfurococcaceae</taxon>
        <taxon>Ignisphaera</taxon>
    </lineage>
</organism>
<name>A0A7C4BCP2_9CREN</name>
<dbReference type="PANTHER" id="PTHR39328:SF1">
    <property type="entry name" value="BLL2871 PROTEIN"/>
    <property type="match status" value="1"/>
</dbReference>
<dbReference type="InterPro" id="IPR029055">
    <property type="entry name" value="Ntn_hydrolases_N"/>
</dbReference>
<dbReference type="AlphaFoldDB" id="A0A7C4BCP2"/>
<evidence type="ECO:0000313" key="1">
    <source>
        <dbReference type="EMBL" id="HGI88153.1"/>
    </source>
</evidence>
<dbReference type="Pfam" id="PF06267">
    <property type="entry name" value="DUF1028"/>
    <property type="match status" value="1"/>
</dbReference>